<evidence type="ECO:0000256" key="1">
    <source>
        <dbReference type="PIRNR" id="PIRNR000915"/>
    </source>
</evidence>
<dbReference type="OrthoDB" id="9810449at2"/>
<reference evidence="5 6" key="1">
    <citation type="submission" date="2016-05" db="EMBL/GenBank/DDBJ databases">
        <authorList>
            <person name="Lavstsen T."/>
            <person name="Jespersen J.S."/>
        </authorList>
    </citation>
    <scope>NUCLEOTIDE SEQUENCE [LARGE SCALE GENOMIC DNA]</scope>
    <source>
        <strain evidence="5 6">B7-9</strain>
    </source>
</reference>
<dbReference type="Proteomes" id="UP000220922">
    <property type="component" value="Unassembled WGS sequence"/>
</dbReference>
<comment type="cofactor">
    <cofactor evidence="4">
        <name>Mg(2+)</name>
        <dbReference type="ChEBI" id="CHEBI:18420"/>
    </cofactor>
    <text evidence="4">Divalent metal ions. Mg(2+) is the most effective.</text>
</comment>
<dbReference type="Gene3D" id="3.40.50.1000">
    <property type="entry name" value="HAD superfamily/HAD-like"/>
    <property type="match status" value="2"/>
</dbReference>
<dbReference type="GO" id="GO:0016791">
    <property type="term" value="F:phosphatase activity"/>
    <property type="evidence" value="ECO:0007669"/>
    <property type="project" value="TreeGrafter"/>
</dbReference>
<feature type="binding site" evidence="4">
    <location>
        <position position="211"/>
    </location>
    <ligand>
        <name>Mg(2+)</name>
        <dbReference type="ChEBI" id="CHEBI:18420"/>
    </ligand>
</feature>
<dbReference type="InterPro" id="IPR006357">
    <property type="entry name" value="HAD-SF_hydro_IIA"/>
</dbReference>
<accession>A0A2H3KTN2</accession>
<protein>
    <submittedName>
        <fullName evidence="5">Haloacid dehalogenase</fullName>
    </submittedName>
</protein>
<evidence type="ECO:0000256" key="4">
    <source>
        <dbReference type="PIRSR" id="PIRSR000915-3"/>
    </source>
</evidence>
<comment type="similarity">
    <text evidence="1">Belongs to the HAD-like hydrolase superfamily.</text>
</comment>
<dbReference type="Pfam" id="PF13344">
    <property type="entry name" value="Hydrolase_6"/>
    <property type="match status" value="1"/>
</dbReference>
<dbReference type="InterPro" id="IPR036412">
    <property type="entry name" value="HAD-like_sf"/>
</dbReference>
<evidence type="ECO:0000313" key="5">
    <source>
        <dbReference type="EMBL" id="PDV98662.1"/>
    </source>
</evidence>
<evidence type="ECO:0000256" key="2">
    <source>
        <dbReference type="PIRSR" id="PIRSR000915-1"/>
    </source>
</evidence>
<keyword evidence="6" id="KW-1185">Reference proteome</keyword>
<evidence type="ECO:0000313" key="6">
    <source>
        <dbReference type="Proteomes" id="UP000220922"/>
    </source>
</evidence>
<dbReference type="PANTHER" id="PTHR19288:SF95">
    <property type="entry name" value="D-GLYCEROL 3-PHOSPHATE PHOSPHATASE"/>
    <property type="match status" value="1"/>
</dbReference>
<evidence type="ECO:0000256" key="3">
    <source>
        <dbReference type="PIRSR" id="PIRSR000915-2"/>
    </source>
</evidence>
<dbReference type="Pfam" id="PF13242">
    <property type="entry name" value="Hydrolase_like"/>
    <property type="match status" value="1"/>
</dbReference>
<dbReference type="GO" id="GO:0005737">
    <property type="term" value="C:cytoplasm"/>
    <property type="evidence" value="ECO:0007669"/>
    <property type="project" value="TreeGrafter"/>
</dbReference>
<dbReference type="GO" id="GO:0046872">
    <property type="term" value="F:metal ion binding"/>
    <property type="evidence" value="ECO:0007669"/>
    <property type="project" value="UniProtKB-KW"/>
</dbReference>
<proteinExistence type="inferred from homology"/>
<dbReference type="SUPFAM" id="SSF56784">
    <property type="entry name" value="HAD-like"/>
    <property type="match status" value="1"/>
</dbReference>
<feature type="binding site" evidence="3">
    <location>
        <position position="186"/>
    </location>
    <ligand>
        <name>substrate</name>
    </ligand>
</feature>
<feature type="active site" description="Proton donor" evidence="2">
    <location>
        <position position="15"/>
    </location>
</feature>
<keyword evidence="4" id="KW-0479">Metal-binding</keyword>
<name>A0A2H3KTN2_9CHLR</name>
<comment type="caution">
    <text evidence="5">The sequence shown here is derived from an EMBL/GenBank/DDBJ whole genome shotgun (WGS) entry which is preliminary data.</text>
</comment>
<keyword evidence="4" id="KW-0460">Magnesium</keyword>
<feature type="binding site" evidence="4">
    <location>
        <position position="15"/>
    </location>
    <ligand>
        <name>Mg(2+)</name>
        <dbReference type="ChEBI" id="CHEBI:18420"/>
    </ligand>
</feature>
<dbReference type="RefSeq" id="WP_097653011.1">
    <property type="nucleotide sequence ID" value="NZ_LYXE01000090.1"/>
</dbReference>
<gene>
    <name evidence="5" type="ORF">A9Q02_01580</name>
</gene>
<feature type="active site" description="Nucleophile" evidence="2">
    <location>
        <position position="13"/>
    </location>
</feature>
<dbReference type="PIRSF" id="PIRSF000915">
    <property type="entry name" value="PGP-type_phosphatase"/>
    <property type="match status" value="1"/>
</dbReference>
<feature type="binding site" evidence="4">
    <location>
        <position position="13"/>
    </location>
    <ligand>
        <name>Mg(2+)</name>
        <dbReference type="ChEBI" id="CHEBI:18420"/>
    </ligand>
</feature>
<dbReference type="InterPro" id="IPR023214">
    <property type="entry name" value="HAD_sf"/>
</dbReference>
<dbReference type="PANTHER" id="PTHR19288">
    <property type="entry name" value="4-NITROPHENYLPHOSPHATASE-RELATED"/>
    <property type="match status" value="1"/>
</dbReference>
<dbReference type="AlphaFoldDB" id="A0A2H3KTN2"/>
<sequence length="264" mass="27870">MDILRSIRAVLFDMDGVLYRGKQVLPGVHELLNWLDQRSFGYGCITNNASLTPAQYADKLAAMGITMPPDRVITSAVATGRYLRTTYPLGTRVFVVGMQGLREAIFGDGYFVEDTVLPELVVQGADFTLTYETLRQATLFIRGGATYIATNPDKTFPSEEGLIPGAGAVTAALVAATDVVPVVIGKPQPTMFAIGAAMLGSTVEQTLVVGDRLDTDIAGALAAGMPSVLVLTGVSGREEATTGSIKPDVIIADLPALLSSWCAL</sequence>
<organism evidence="5 6">
    <name type="scientific">Candidatus Chloroploca asiatica</name>
    <dbReference type="NCBI Taxonomy" id="1506545"/>
    <lineage>
        <taxon>Bacteria</taxon>
        <taxon>Bacillati</taxon>
        <taxon>Chloroflexota</taxon>
        <taxon>Chloroflexia</taxon>
        <taxon>Chloroflexales</taxon>
        <taxon>Chloroflexineae</taxon>
        <taxon>Oscillochloridaceae</taxon>
        <taxon>Candidatus Chloroploca</taxon>
    </lineage>
</organism>
<dbReference type="EMBL" id="LYXE01000090">
    <property type="protein sequence ID" value="PDV98662.1"/>
    <property type="molecule type" value="Genomic_DNA"/>
</dbReference>
<dbReference type="NCBIfam" id="TIGR01460">
    <property type="entry name" value="HAD-SF-IIA"/>
    <property type="match status" value="1"/>
</dbReference>